<name>A0A8S5NQA3_9CAUD</name>
<proteinExistence type="predicted"/>
<protein>
    <submittedName>
        <fullName evidence="3">Uncharacterized protein</fullName>
    </submittedName>
</protein>
<feature type="coiled-coil region" evidence="1">
    <location>
        <begin position="65"/>
        <end position="96"/>
    </location>
</feature>
<dbReference type="EMBL" id="BK015217">
    <property type="protein sequence ID" value="DAD96458.1"/>
    <property type="molecule type" value="Genomic_DNA"/>
</dbReference>
<evidence type="ECO:0000313" key="3">
    <source>
        <dbReference type="EMBL" id="DAD96458.1"/>
    </source>
</evidence>
<organism evidence="3">
    <name type="scientific">Myoviridae sp. ctj3P51</name>
    <dbReference type="NCBI Taxonomy" id="2826687"/>
    <lineage>
        <taxon>Viruses</taxon>
        <taxon>Duplodnaviria</taxon>
        <taxon>Heunggongvirae</taxon>
        <taxon>Uroviricota</taxon>
        <taxon>Caudoviricetes</taxon>
    </lineage>
</organism>
<feature type="compositionally biased region" description="Acidic residues" evidence="2">
    <location>
        <begin position="374"/>
        <end position="392"/>
    </location>
</feature>
<accession>A0A8S5NQA3</accession>
<evidence type="ECO:0000256" key="2">
    <source>
        <dbReference type="SAM" id="MobiDB-lite"/>
    </source>
</evidence>
<reference evidence="3" key="1">
    <citation type="journal article" date="2021" name="Proc. Natl. Acad. Sci. U.S.A.">
        <title>A Catalog of Tens of Thousands of Viruses from Human Metagenomes Reveals Hidden Associations with Chronic Diseases.</title>
        <authorList>
            <person name="Tisza M.J."/>
            <person name="Buck C.B."/>
        </authorList>
    </citation>
    <scope>NUCLEOTIDE SEQUENCE</scope>
    <source>
        <strain evidence="3">Ctj3P51</strain>
    </source>
</reference>
<feature type="compositionally biased region" description="Basic and acidic residues" evidence="2">
    <location>
        <begin position="361"/>
        <end position="373"/>
    </location>
</feature>
<sequence length="547" mass="62304">MIKRKLNDALRETKVKIHGVPFIHRISENKFDTVETWVRADGHGTIRKTDEGKFVARYEMWNDVAKKYETRVIESKDEIEEVVDQMEEDIKEGELKKKAREEGRKRMMGDAVGSKYVIMHPKKKLYLTVGGKTWSEEDDPMIKKFKSEVEAEAYAKKNTTNFRISVFDAKADGTNPNKTTVHDDYGWEIPTDKAWNAFESVKKELGAKKLLSELTEAMGTADVKEAVEDIATDWDEEVKNIGELIELAGDEEVLDALAQWLSYDDLADDLAFICRMRDLHIPELEEEDEIDVDEDIDFDDALWAQPDNDAGSAGILTKTPAIRYKDYLILTREDGMFDVYTRRDFDLVGTEFKSVEEAKKNIDEGRTEQHTTTESEDFDEDEESVEVEEDVEETAKPDPDAKIVNYAGYRIMKQKDGTWTVIKGGLDLESRKPIKTAKNFAEAVEWLYKTDAKIPFPGDKTKSERLIAEYLPAEFKDSVDKVTEADIKPGLVFAYSINPAKHFTVKTPAYDGEVVFESFKKTLHAAKVADLVHDLNLGELILVSKGE</sequence>
<keyword evidence="1" id="KW-0175">Coiled coil</keyword>
<evidence type="ECO:0000256" key="1">
    <source>
        <dbReference type="SAM" id="Coils"/>
    </source>
</evidence>
<feature type="region of interest" description="Disordered" evidence="2">
    <location>
        <begin position="361"/>
        <end position="396"/>
    </location>
</feature>